<gene>
    <name evidence="20" type="ORF">SAY86_020713</name>
</gene>
<dbReference type="PANTHER" id="PTHR31503:SF45">
    <property type="entry name" value="SODIUM_CALCIUM EXCHANGER NCL-LIKE"/>
    <property type="match status" value="1"/>
</dbReference>
<dbReference type="PROSITE" id="PS50222">
    <property type="entry name" value="EF_HAND_2"/>
    <property type="match status" value="1"/>
</dbReference>
<feature type="transmembrane region" description="Helical" evidence="17">
    <location>
        <begin position="102"/>
        <end position="123"/>
    </location>
</feature>
<keyword evidence="12" id="KW-0346">Stress response</keyword>
<keyword evidence="10" id="KW-0106">Calcium</keyword>
<evidence type="ECO:0000256" key="6">
    <source>
        <dbReference type="ARBA" id="ARBA00022568"/>
    </source>
</evidence>
<dbReference type="EMBL" id="JAXQNO010000011">
    <property type="protein sequence ID" value="KAK4789394.1"/>
    <property type="molecule type" value="Genomic_DNA"/>
</dbReference>
<dbReference type="InterPro" id="IPR004713">
    <property type="entry name" value="CaH_exchang"/>
</dbReference>
<dbReference type="GO" id="GO:0005509">
    <property type="term" value="F:calcium ion binding"/>
    <property type="evidence" value="ECO:0007669"/>
    <property type="project" value="InterPro"/>
</dbReference>
<feature type="transmembrane region" description="Helical" evidence="17">
    <location>
        <begin position="549"/>
        <end position="571"/>
    </location>
</feature>
<reference evidence="20 21" key="1">
    <citation type="journal article" date="2023" name="Hortic Res">
        <title>Pangenome of water caltrop reveals structural variations and asymmetric subgenome divergence after allopolyploidization.</title>
        <authorList>
            <person name="Zhang X."/>
            <person name="Chen Y."/>
            <person name="Wang L."/>
            <person name="Yuan Y."/>
            <person name="Fang M."/>
            <person name="Shi L."/>
            <person name="Lu R."/>
            <person name="Comes H.P."/>
            <person name="Ma Y."/>
            <person name="Chen Y."/>
            <person name="Huang G."/>
            <person name="Zhou Y."/>
            <person name="Zheng Z."/>
            <person name="Qiu Y."/>
        </authorList>
    </citation>
    <scope>NUCLEOTIDE SEQUENCE [LARGE SCALE GENOMIC DNA]</scope>
    <source>
        <strain evidence="20">F231</strain>
    </source>
</reference>
<evidence type="ECO:0000256" key="17">
    <source>
        <dbReference type="SAM" id="Phobius"/>
    </source>
</evidence>
<keyword evidence="7 17" id="KW-0812">Transmembrane</keyword>
<evidence type="ECO:0000313" key="21">
    <source>
        <dbReference type="Proteomes" id="UP001346149"/>
    </source>
</evidence>
<evidence type="ECO:0000259" key="19">
    <source>
        <dbReference type="PROSITE" id="PS50222"/>
    </source>
</evidence>
<keyword evidence="11 17" id="KW-1133">Transmembrane helix</keyword>
<dbReference type="SMART" id="SM00054">
    <property type="entry name" value="EFh"/>
    <property type="match status" value="2"/>
</dbReference>
<dbReference type="InterPro" id="IPR018247">
    <property type="entry name" value="EF_Hand_1_Ca_BS"/>
</dbReference>
<feature type="transmembrane region" description="Helical" evidence="17">
    <location>
        <begin position="233"/>
        <end position="255"/>
    </location>
</feature>
<evidence type="ECO:0000256" key="16">
    <source>
        <dbReference type="ARBA" id="ARBA00023201"/>
    </source>
</evidence>
<dbReference type="FunFam" id="1.20.1420.30:FF:000019">
    <property type="entry name" value="Sodium/calcium exchanger NCL2"/>
    <property type="match status" value="1"/>
</dbReference>
<dbReference type="AlphaFoldDB" id="A0AAN7R208"/>
<comment type="subcellular location">
    <subcellularLocation>
        <location evidence="1">Cell membrane</location>
        <topology evidence="1">Multi-pass membrane protein</topology>
    </subcellularLocation>
</comment>
<dbReference type="InterPro" id="IPR011992">
    <property type="entry name" value="EF-hand-dom_pair"/>
</dbReference>
<feature type="transmembrane region" description="Helical" evidence="17">
    <location>
        <begin position="457"/>
        <end position="481"/>
    </location>
</feature>
<evidence type="ECO:0000256" key="7">
    <source>
        <dbReference type="ARBA" id="ARBA00022692"/>
    </source>
</evidence>
<feature type="chain" id="PRO_5042917753" description="EF-hand domain-containing protein" evidence="18">
    <location>
        <begin position="25"/>
        <end position="578"/>
    </location>
</feature>
<evidence type="ECO:0000256" key="1">
    <source>
        <dbReference type="ARBA" id="ARBA00004651"/>
    </source>
</evidence>
<evidence type="ECO:0000256" key="14">
    <source>
        <dbReference type="ARBA" id="ARBA00023065"/>
    </source>
</evidence>
<dbReference type="GO" id="GO:0006814">
    <property type="term" value="P:sodium ion transport"/>
    <property type="evidence" value="ECO:0007669"/>
    <property type="project" value="UniProtKB-KW"/>
</dbReference>
<feature type="transmembrane region" description="Helical" evidence="17">
    <location>
        <begin position="201"/>
        <end position="221"/>
    </location>
</feature>
<dbReference type="InterPro" id="IPR002048">
    <property type="entry name" value="EF_hand_dom"/>
</dbReference>
<dbReference type="GO" id="GO:0015369">
    <property type="term" value="F:calcium:proton antiporter activity"/>
    <property type="evidence" value="ECO:0007669"/>
    <property type="project" value="TreeGrafter"/>
</dbReference>
<evidence type="ECO:0000256" key="5">
    <source>
        <dbReference type="ARBA" id="ARBA00022475"/>
    </source>
</evidence>
<dbReference type="Gene3D" id="1.10.238.10">
    <property type="entry name" value="EF-hand"/>
    <property type="match status" value="1"/>
</dbReference>
<feature type="domain" description="EF-hand" evidence="19">
    <location>
        <begin position="295"/>
        <end position="330"/>
    </location>
</feature>
<evidence type="ECO:0000256" key="3">
    <source>
        <dbReference type="ARBA" id="ARBA00022448"/>
    </source>
</evidence>
<keyword evidence="3" id="KW-0813">Transport</keyword>
<keyword evidence="6" id="KW-0109">Calcium transport</keyword>
<dbReference type="InterPro" id="IPR004837">
    <property type="entry name" value="NaCa_Exmemb"/>
</dbReference>
<dbReference type="PANTHER" id="PTHR31503">
    <property type="entry name" value="VACUOLAR CALCIUM ION TRANSPORTER"/>
    <property type="match status" value="1"/>
</dbReference>
<keyword evidence="14" id="KW-0406">Ion transport</keyword>
<feature type="transmembrane region" description="Helical" evidence="17">
    <location>
        <begin position="143"/>
        <end position="164"/>
    </location>
</feature>
<sequence length="578" mass="62732">MARQVAPLLLPICLVLLLAGDVLSRPIILTNSSSSLVYDGLTDVRHPSSGFILSGVFSSESCDETYGFLPCTSTVLGNVFLILVYSYLMFLSAKLLSVGSEILLEVLGPGIIGGLFLPILSSLPDAAIILASGLSGSKEDAQNQLSVGIGLLAGSTVMLLTVLWGTCVMVGKCDIEESVAVDEKNTRGFSLTGSGVSTDKWTSYAAMIMVISVTPFLIAQLPEILSKESQSRVAILASLIVALCLLVSYCFYQVFQPQIQRRKIAYAMHKQLMSGILRQIKSRAVGKLIDDEGKPNQEVILSLFQLLDKNSDGFLSPDEIRGLVVGIQLDEMDMDVDDAVSRVLNDFDLSEDSSIDKNEFIRGITKWLHKAMRSAGRSSRNEGSQISRLLNSFQRRTHQELGLLVDQEGGAVTHDSGNIKMHIMKAVLMLLGGTVIAGVFADPLVDAVDNFSNATSIPSFFVSFVILPFASSSEVVSTLIFTSRKKMRTTSLAFSEIYGSVTMGNALSLSVFLGLVYFRDLSWNFFSEVLIILVVCVVMGIIASLKTTYPLWIALLACALYPLSLVLVYVLDYVLDLS</sequence>
<dbReference type="CDD" id="cd00051">
    <property type="entry name" value="EFh"/>
    <property type="match status" value="1"/>
</dbReference>
<keyword evidence="4" id="KW-0050">Antiport</keyword>
<keyword evidence="16" id="KW-0739">Sodium transport</keyword>
<protein>
    <recommendedName>
        <fullName evidence="19">EF-hand domain-containing protein</fullName>
    </recommendedName>
</protein>
<accession>A0AAN7R208</accession>
<feature type="transmembrane region" description="Helical" evidence="17">
    <location>
        <begin position="523"/>
        <end position="542"/>
    </location>
</feature>
<evidence type="ECO:0000256" key="10">
    <source>
        <dbReference type="ARBA" id="ARBA00022837"/>
    </source>
</evidence>
<keyword evidence="18" id="KW-0732">Signal</keyword>
<dbReference type="PROSITE" id="PS00018">
    <property type="entry name" value="EF_HAND_1"/>
    <property type="match status" value="1"/>
</dbReference>
<feature type="transmembrane region" description="Helical" evidence="17">
    <location>
        <begin position="426"/>
        <end position="445"/>
    </location>
</feature>
<evidence type="ECO:0000256" key="2">
    <source>
        <dbReference type="ARBA" id="ARBA00008170"/>
    </source>
</evidence>
<dbReference type="GO" id="GO:0005886">
    <property type="term" value="C:plasma membrane"/>
    <property type="evidence" value="ECO:0007669"/>
    <property type="project" value="UniProtKB-SubCell"/>
</dbReference>
<evidence type="ECO:0000256" key="4">
    <source>
        <dbReference type="ARBA" id="ARBA00022449"/>
    </source>
</evidence>
<evidence type="ECO:0000256" key="11">
    <source>
        <dbReference type="ARBA" id="ARBA00022989"/>
    </source>
</evidence>
<evidence type="ECO:0000256" key="15">
    <source>
        <dbReference type="ARBA" id="ARBA00023136"/>
    </source>
</evidence>
<dbReference type="Pfam" id="PF13499">
    <property type="entry name" value="EF-hand_7"/>
    <property type="match status" value="1"/>
</dbReference>
<feature type="transmembrane region" description="Helical" evidence="17">
    <location>
        <begin position="67"/>
        <end position="90"/>
    </location>
</feature>
<organism evidence="20 21">
    <name type="scientific">Trapa natans</name>
    <name type="common">Water chestnut</name>
    <dbReference type="NCBI Taxonomy" id="22666"/>
    <lineage>
        <taxon>Eukaryota</taxon>
        <taxon>Viridiplantae</taxon>
        <taxon>Streptophyta</taxon>
        <taxon>Embryophyta</taxon>
        <taxon>Tracheophyta</taxon>
        <taxon>Spermatophyta</taxon>
        <taxon>Magnoliopsida</taxon>
        <taxon>eudicotyledons</taxon>
        <taxon>Gunneridae</taxon>
        <taxon>Pentapetalae</taxon>
        <taxon>rosids</taxon>
        <taxon>malvids</taxon>
        <taxon>Myrtales</taxon>
        <taxon>Lythraceae</taxon>
        <taxon>Trapa</taxon>
    </lineage>
</organism>
<keyword evidence="8" id="KW-0479">Metal-binding</keyword>
<dbReference type="SUPFAM" id="SSF47473">
    <property type="entry name" value="EF-hand"/>
    <property type="match status" value="1"/>
</dbReference>
<feature type="transmembrane region" description="Helical" evidence="17">
    <location>
        <begin position="493"/>
        <end position="517"/>
    </location>
</feature>
<dbReference type="Proteomes" id="UP001346149">
    <property type="component" value="Unassembled WGS sequence"/>
</dbReference>
<dbReference type="InterPro" id="IPR044880">
    <property type="entry name" value="NCX_ion-bd_dom_sf"/>
</dbReference>
<proteinExistence type="inferred from homology"/>
<evidence type="ECO:0000256" key="12">
    <source>
        <dbReference type="ARBA" id="ARBA00023016"/>
    </source>
</evidence>
<keyword evidence="15 17" id="KW-0472">Membrane</keyword>
<feature type="signal peptide" evidence="18">
    <location>
        <begin position="1"/>
        <end position="24"/>
    </location>
</feature>
<comment type="caution">
    <text evidence="20">The sequence shown here is derived from an EMBL/GenBank/DDBJ whole genome shotgun (WGS) entry which is preliminary data.</text>
</comment>
<keyword evidence="5" id="KW-1003">Cell membrane</keyword>
<evidence type="ECO:0000256" key="13">
    <source>
        <dbReference type="ARBA" id="ARBA00023053"/>
    </source>
</evidence>
<evidence type="ECO:0000256" key="9">
    <source>
        <dbReference type="ARBA" id="ARBA00022737"/>
    </source>
</evidence>
<dbReference type="GO" id="GO:0006874">
    <property type="term" value="P:intracellular calcium ion homeostasis"/>
    <property type="evidence" value="ECO:0007669"/>
    <property type="project" value="TreeGrafter"/>
</dbReference>
<keyword evidence="13" id="KW-0915">Sodium</keyword>
<keyword evidence="21" id="KW-1185">Reference proteome</keyword>
<evidence type="ECO:0000313" key="20">
    <source>
        <dbReference type="EMBL" id="KAK4789394.1"/>
    </source>
</evidence>
<dbReference type="Gene3D" id="1.20.1420.30">
    <property type="entry name" value="NCX, central ion-binding region"/>
    <property type="match status" value="1"/>
</dbReference>
<dbReference type="Pfam" id="PF01699">
    <property type="entry name" value="Na_Ca_ex"/>
    <property type="match status" value="2"/>
</dbReference>
<comment type="similarity">
    <text evidence="2">Belongs to the Ca(2+):cation antiporter (CaCA) (TC 2.A.19) family.</text>
</comment>
<dbReference type="GO" id="GO:0005774">
    <property type="term" value="C:vacuolar membrane"/>
    <property type="evidence" value="ECO:0007669"/>
    <property type="project" value="UniProtKB-ARBA"/>
</dbReference>
<name>A0AAN7R208_TRANT</name>
<evidence type="ECO:0000256" key="8">
    <source>
        <dbReference type="ARBA" id="ARBA00022723"/>
    </source>
</evidence>
<keyword evidence="9" id="KW-0677">Repeat</keyword>
<evidence type="ECO:0000256" key="18">
    <source>
        <dbReference type="SAM" id="SignalP"/>
    </source>
</evidence>